<gene>
    <name evidence="1" type="ORF">NPIL_274151</name>
</gene>
<dbReference type="EMBL" id="BMAW01051939">
    <property type="protein sequence ID" value="GFS83348.1"/>
    <property type="molecule type" value="Genomic_DNA"/>
</dbReference>
<evidence type="ECO:0000313" key="1">
    <source>
        <dbReference type="EMBL" id="GFS83348.1"/>
    </source>
</evidence>
<dbReference type="AlphaFoldDB" id="A0A8X6MY71"/>
<proteinExistence type="predicted"/>
<dbReference type="Proteomes" id="UP000887013">
    <property type="component" value="Unassembled WGS sequence"/>
</dbReference>
<sequence length="66" mass="7616">MGSAPSRFRLPWIVEAPQRWRRMIGRLLYGISSGFSVFRKGRRPLFLEIPRCDLDTLTSSVKCSES</sequence>
<name>A0A8X6MY71_NEPPI</name>
<feature type="non-terminal residue" evidence="1">
    <location>
        <position position="66"/>
    </location>
</feature>
<accession>A0A8X6MY71</accession>
<protein>
    <submittedName>
        <fullName evidence="1">Uncharacterized protein</fullName>
    </submittedName>
</protein>
<comment type="caution">
    <text evidence="1">The sequence shown here is derived from an EMBL/GenBank/DDBJ whole genome shotgun (WGS) entry which is preliminary data.</text>
</comment>
<keyword evidence="2" id="KW-1185">Reference proteome</keyword>
<organism evidence="1 2">
    <name type="scientific">Nephila pilipes</name>
    <name type="common">Giant wood spider</name>
    <name type="synonym">Nephila maculata</name>
    <dbReference type="NCBI Taxonomy" id="299642"/>
    <lineage>
        <taxon>Eukaryota</taxon>
        <taxon>Metazoa</taxon>
        <taxon>Ecdysozoa</taxon>
        <taxon>Arthropoda</taxon>
        <taxon>Chelicerata</taxon>
        <taxon>Arachnida</taxon>
        <taxon>Araneae</taxon>
        <taxon>Araneomorphae</taxon>
        <taxon>Entelegynae</taxon>
        <taxon>Araneoidea</taxon>
        <taxon>Nephilidae</taxon>
        <taxon>Nephila</taxon>
    </lineage>
</organism>
<reference evidence="1" key="1">
    <citation type="submission" date="2020-08" db="EMBL/GenBank/DDBJ databases">
        <title>Multicomponent nature underlies the extraordinary mechanical properties of spider dragline silk.</title>
        <authorList>
            <person name="Kono N."/>
            <person name="Nakamura H."/>
            <person name="Mori M."/>
            <person name="Yoshida Y."/>
            <person name="Ohtoshi R."/>
            <person name="Malay A.D."/>
            <person name="Moran D.A.P."/>
            <person name="Tomita M."/>
            <person name="Numata K."/>
            <person name="Arakawa K."/>
        </authorList>
    </citation>
    <scope>NUCLEOTIDE SEQUENCE</scope>
</reference>
<evidence type="ECO:0000313" key="2">
    <source>
        <dbReference type="Proteomes" id="UP000887013"/>
    </source>
</evidence>